<dbReference type="InterPro" id="IPR050466">
    <property type="entry name" value="Carboxylest/Gibb_receptor"/>
</dbReference>
<evidence type="ECO:0000256" key="1">
    <source>
        <dbReference type="ARBA" id="ARBA00010515"/>
    </source>
</evidence>
<dbReference type="EMBL" id="NKXS01002578">
    <property type="protein sequence ID" value="PIN12941.1"/>
    <property type="molecule type" value="Genomic_DNA"/>
</dbReference>
<keyword evidence="4" id="KW-1185">Reference proteome</keyword>
<keyword evidence="3" id="KW-0378">Hydrolase</keyword>
<dbReference type="Gene3D" id="3.40.50.1820">
    <property type="entry name" value="alpha/beta hydrolase"/>
    <property type="match status" value="1"/>
</dbReference>
<accession>A0A2G9H5Z7</accession>
<dbReference type="InterPro" id="IPR029058">
    <property type="entry name" value="AB_hydrolase_fold"/>
</dbReference>
<sequence length="235" mass="26241">MDSNSTPEVVEDCFGILKLYTDGAIFRSSEITHRNPRIHDDGSAVWKDSPFDINNNLYLRLYKPKSTHSSSGNKLPIICYFHAGGFCFGSRTYPNAHNSCLSLCSGIGAVVVSADYRLAPENRLPAALEDGGSALKWLRDQALTRVWDEWLGDVGVDFEKVFVLGDSSGGNMAHHLAVELGEGSPELAPVRIRGYVLLSPFFGGTERTKSEEERPHEEFWSQEIYDRFWRLAVPI</sequence>
<dbReference type="InterPro" id="IPR013094">
    <property type="entry name" value="AB_hydrolase_3"/>
</dbReference>
<comment type="caution">
    <text evidence="3">The sequence shown here is derived from an EMBL/GenBank/DDBJ whole genome shotgun (WGS) entry which is preliminary data.</text>
</comment>
<dbReference type="OrthoDB" id="408631at2759"/>
<reference evidence="4" key="1">
    <citation type="journal article" date="2018" name="Gigascience">
        <title>Genome assembly of the Pink Ipe (Handroanthus impetiginosus, Bignoniaceae), a highly valued, ecologically keystone Neotropical timber forest tree.</title>
        <authorList>
            <person name="Silva-Junior O.B."/>
            <person name="Grattapaglia D."/>
            <person name="Novaes E."/>
            <person name="Collevatti R.G."/>
        </authorList>
    </citation>
    <scope>NUCLEOTIDE SEQUENCE [LARGE SCALE GENOMIC DNA]</scope>
    <source>
        <strain evidence="4">cv. UFG-1</strain>
    </source>
</reference>
<comment type="similarity">
    <text evidence="1">Belongs to the 'GDXG' lipolytic enzyme family.</text>
</comment>
<protein>
    <submittedName>
        <fullName evidence="3">Carboxylesterase</fullName>
        <ecNumber evidence="3">3.1.1.1</ecNumber>
    </submittedName>
</protein>
<evidence type="ECO:0000313" key="3">
    <source>
        <dbReference type="EMBL" id="PIN12941.1"/>
    </source>
</evidence>
<feature type="domain" description="Alpha/beta hydrolase fold-3" evidence="2">
    <location>
        <begin position="79"/>
        <end position="233"/>
    </location>
</feature>
<dbReference type="EC" id="3.1.1.1" evidence="3"/>
<dbReference type="SUPFAM" id="SSF53474">
    <property type="entry name" value="alpha/beta-Hydrolases"/>
    <property type="match status" value="1"/>
</dbReference>
<dbReference type="PANTHER" id="PTHR23024">
    <property type="entry name" value="ARYLACETAMIDE DEACETYLASE"/>
    <property type="match status" value="1"/>
</dbReference>
<dbReference type="Pfam" id="PF07859">
    <property type="entry name" value="Abhydrolase_3"/>
    <property type="match status" value="1"/>
</dbReference>
<dbReference type="PANTHER" id="PTHR23024:SF416">
    <property type="entry name" value="CARBOXYLESTERASE 15-RELATED"/>
    <property type="match status" value="1"/>
</dbReference>
<evidence type="ECO:0000313" key="4">
    <source>
        <dbReference type="Proteomes" id="UP000231279"/>
    </source>
</evidence>
<dbReference type="GO" id="GO:0106435">
    <property type="term" value="F:carboxylesterase activity"/>
    <property type="evidence" value="ECO:0007669"/>
    <property type="project" value="UniProtKB-EC"/>
</dbReference>
<organism evidence="3 4">
    <name type="scientific">Handroanthus impetiginosus</name>
    <dbReference type="NCBI Taxonomy" id="429701"/>
    <lineage>
        <taxon>Eukaryota</taxon>
        <taxon>Viridiplantae</taxon>
        <taxon>Streptophyta</taxon>
        <taxon>Embryophyta</taxon>
        <taxon>Tracheophyta</taxon>
        <taxon>Spermatophyta</taxon>
        <taxon>Magnoliopsida</taxon>
        <taxon>eudicotyledons</taxon>
        <taxon>Gunneridae</taxon>
        <taxon>Pentapetalae</taxon>
        <taxon>asterids</taxon>
        <taxon>lamiids</taxon>
        <taxon>Lamiales</taxon>
        <taxon>Bignoniaceae</taxon>
        <taxon>Crescentiina</taxon>
        <taxon>Tabebuia alliance</taxon>
        <taxon>Handroanthus</taxon>
    </lineage>
</organism>
<proteinExistence type="inferred from homology"/>
<dbReference type="Proteomes" id="UP000231279">
    <property type="component" value="Unassembled WGS sequence"/>
</dbReference>
<dbReference type="STRING" id="429701.A0A2G9H5Z7"/>
<gene>
    <name evidence="3" type="ORF">CDL12_14442</name>
</gene>
<evidence type="ECO:0000259" key="2">
    <source>
        <dbReference type="Pfam" id="PF07859"/>
    </source>
</evidence>
<name>A0A2G9H5Z7_9LAMI</name>
<dbReference type="AlphaFoldDB" id="A0A2G9H5Z7"/>